<dbReference type="CDD" id="cd00030">
    <property type="entry name" value="C2"/>
    <property type="match status" value="1"/>
</dbReference>
<dbReference type="InterPro" id="IPR035892">
    <property type="entry name" value="C2_domain_sf"/>
</dbReference>
<name>A0A2V3IRA2_9FLOR</name>
<evidence type="ECO:0000313" key="1">
    <source>
        <dbReference type="EMBL" id="PXF44655.1"/>
    </source>
</evidence>
<dbReference type="EMBL" id="NBIV01000084">
    <property type="protein sequence ID" value="PXF44655.1"/>
    <property type="molecule type" value="Genomic_DNA"/>
</dbReference>
<reference evidence="1 2" key="1">
    <citation type="journal article" date="2018" name="Mol. Biol. Evol.">
        <title>Analysis of the draft genome of the red seaweed Gracilariopsis chorda provides insights into genome size evolution in Rhodophyta.</title>
        <authorList>
            <person name="Lee J."/>
            <person name="Yang E.C."/>
            <person name="Graf L."/>
            <person name="Yang J.H."/>
            <person name="Qiu H."/>
            <person name="Zel Zion U."/>
            <person name="Chan C.X."/>
            <person name="Stephens T.G."/>
            <person name="Weber A.P.M."/>
            <person name="Boo G.H."/>
            <person name="Boo S.M."/>
            <person name="Kim K.M."/>
            <person name="Shin Y."/>
            <person name="Jung M."/>
            <person name="Lee S.J."/>
            <person name="Yim H.S."/>
            <person name="Lee J.H."/>
            <person name="Bhattacharya D."/>
            <person name="Yoon H.S."/>
        </authorList>
    </citation>
    <scope>NUCLEOTIDE SEQUENCE [LARGE SCALE GENOMIC DNA]</scope>
    <source>
        <strain evidence="1 2">SKKU-2015</strain>
        <tissue evidence="1">Whole body</tissue>
    </source>
</reference>
<dbReference type="AlphaFoldDB" id="A0A2V3IRA2"/>
<organism evidence="1 2">
    <name type="scientific">Gracilariopsis chorda</name>
    <dbReference type="NCBI Taxonomy" id="448386"/>
    <lineage>
        <taxon>Eukaryota</taxon>
        <taxon>Rhodophyta</taxon>
        <taxon>Florideophyceae</taxon>
        <taxon>Rhodymeniophycidae</taxon>
        <taxon>Gracilariales</taxon>
        <taxon>Gracilariaceae</taxon>
        <taxon>Gracilariopsis</taxon>
    </lineage>
</organism>
<dbReference type="Proteomes" id="UP000247409">
    <property type="component" value="Unassembled WGS sequence"/>
</dbReference>
<evidence type="ECO:0000313" key="2">
    <source>
        <dbReference type="Proteomes" id="UP000247409"/>
    </source>
</evidence>
<comment type="caution">
    <text evidence="1">The sequence shown here is derived from an EMBL/GenBank/DDBJ whole genome shotgun (WGS) entry which is preliminary data.</text>
</comment>
<protein>
    <recommendedName>
        <fullName evidence="3">C2 domain-containing protein</fullName>
    </recommendedName>
</protein>
<accession>A0A2V3IRA2</accession>
<proteinExistence type="predicted"/>
<gene>
    <name evidence="1" type="ORF">BWQ96_05597</name>
</gene>
<keyword evidence="2" id="KW-1185">Reference proteome</keyword>
<sequence>MYAYPRRSLELTIWSCESLPHIKASDLWKEDGIGGKCNELKRAKEDANIKLQEYQDRETRVGPGPMYREHFLLQEAAFNTQDAYDKFVELYGQPGAAQDKEISPNCYVVATLDRGVGGNDFAKTDVKRATHSPFWNMSKKDINLDWMMLYSSKDTAPYTGCDRFKFTVYHDLGLDKKASDREWAVNDTTKGFLIGEAFLTLGEVLCNPCSKRHELQVFNARRTELSGCTLHIETKVVCKTENSSMMGCAAMPGFMPGYVPVEVDNPPCHSASEISMSACIGAPVVPSAVHAVSTSKKKSHCKKCKGSKHRHKSRHCC</sequence>
<dbReference type="Gene3D" id="2.60.40.150">
    <property type="entry name" value="C2 domain"/>
    <property type="match status" value="1"/>
</dbReference>
<evidence type="ECO:0008006" key="3">
    <source>
        <dbReference type="Google" id="ProtNLM"/>
    </source>
</evidence>